<reference evidence="2 3" key="1">
    <citation type="submission" date="2021-08" db="EMBL/GenBank/DDBJ databases">
        <title>Draft Genome Sequence of Phanerochaete sordida strain YK-624.</title>
        <authorList>
            <person name="Mori T."/>
            <person name="Dohra H."/>
            <person name="Suzuki T."/>
            <person name="Kawagishi H."/>
            <person name="Hirai H."/>
        </authorList>
    </citation>
    <scope>NUCLEOTIDE SEQUENCE [LARGE SCALE GENOMIC DNA]</scope>
    <source>
        <strain evidence="2 3">YK-624</strain>
    </source>
</reference>
<protein>
    <submittedName>
        <fullName evidence="2">Uncharacterized protein</fullName>
    </submittedName>
</protein>
<comment type="caution">
    <text evidence="2">The sequence shown here is derived from an EMBL/GenBank/DDBJ whole genome shotgun (WGS) entry which is preliminary data.</text>
</comment>
<keyword evidence="1" id="KW-1133">Transmembrane helix</keyword>
<feature type="transmembrane region" description="Helical" evidence="1">
    <location>
        <begin position="137"/>
        <end position="156"/>
    </location>
</feature>
<organism evidence="2 3">
    <name type="scientific">Phanerochaete sordida</name>
    <dbReference type="NCBI Taxonomy" id="48140"/>
    <lineage>
        <taxon>Eukaryota</taxon>
        <taxon>Fungi</taxon>
        <taxon>Dikarya</taxon>
        <taxon>Basidiomycota</taxon>
        <taxon>Agaricomycotina</taxon>
        <taxon>Agaricomycetes</taxon>
        <taxon>Polyporales</taxon>
        <taxon>Phanerochaetaceae</taxon>
        <taxon>Phanerochaete</taxon>
    </lineage>
</organism>
<proteinExistence type="predicted"/>
<keyword evidence="1" id="KW-0472">Membrane</keyword>
<feature type="transmembrane region" description="Helical" evidence="1">
    <location>
        <begin position="289"/>
        <end position="310"/>
    </location>
</feature>
<feature type="transmembrane region" description="Helical" evidence="1">
    <location>
        <begin position="201"/>
        <end position="222"/>
    </location>
</feature>
<name>A0A9P3G2U0_9APHY</name>
<feature type="transmembrane region" description="Helical" evidence="1">
    <location>
        <begin position="57"/>
        <end position="78"/>
    </location>
</feature>
<dbReference type="OrthoDB" id="10487817at2759"/>
<feature type="transmembrane region" description="Helical" evidence="1">
    <location>
        <begin position="168"/>
        <end position="189"/>
    </location>
</feature>
<keyword evidence="1" id="KW-0812">Transmembrane</keyword>
<dbReference type="EMBL" id="BPQB01000006">
    <property type="protein sequence ID" value="GJE87233.1"/>
    <property type="molecule type" value="Genomic_DNA"/>
</dbReference>
<keyword evidence="3" id="KW-1185">Reference proteome</keyword>
<evidence type="ECO:0000313" key="2">
    <source>
        <dbReference type="EMBL" id="GJE87233.1"/>
    </source>
</evidence>
<dbReference type="AlphaFoldDB" id="A0A9P3G2U0"/>
<evidence type="ECO:0000313" key="3">
    <source>
        <dbReference type="Proteomes" id="UP000703269"/>
    </source>
</evidence>
<evidence type="ECO:0000256" key="1">
    <source>
        <dbReference type="SAM" id="Phobius"/>
    </source>
</evidence>
<feature type="transmembrane region" description="Helical" evidence="1">
    <location>
        <begin position="26"/>
        <end position="45"/>
    </location>
</feature>
<dbReference type="Proteomes" id="UP000703269">
    <property type="component" value="Unassembled WGS sequence"/>
</dbReference>
<sequence length="372" mass="40077">MSNAQAYFLGLSTVEAMDNFTTNLPRVVLEAFFFGLYTVVVFIGYSALARGAPRTKTAWAGLFACFAMYALAVAHIAVDLSRLATDVGRSRELMLVTELCMTAVLDNGYEATCFANTDDYDTVVQPALLPAAEGSEWVPIMFLALNILIGTGILLWRAVMRVSRKRLVGWITGITYMGLIAIIIIGVMINDDLEDGFGTASLTTAWVLTGTVCVISTADIWTRRHEIARGMRDMTRGGSFERVAYHIVDSCVVYAVFWTVIFAWVASIWGTPGGNGPASTVRFVHAGRAFTASAFVDIAGLYPTLLLVLGQLHAGPAARRASRASLNVHALARVRTSADSQATVGVPAVEIPKAAFAHDEEYYGDAKAAALV</sequence>
<feature type="transmembrane region" description="Helical" evidence="1">
    <location>
        <begin position="243"/>
        <end position="269"/>
    </location>
</feature>
<gene>
    <name evidence="2" type="ORF">PsYK624_033160</name>
</gene>
<accession>A0A9P3G2U0</accession>